<dbReference type="AlphaFoldDB" id="A0AAW1S3Z9"/>
<feature type="region of interest" description="Disordered" evidence="1">
    <location>
        <begin position="498"/>
        <end position="566"/>
    </location>
</feature>
<evidence type="ECO:0000256" key="1">
    <source>
        <dbReference type="SAM" id="MobiDB-lite"/>
    </source>
</evidence>
<dbReference type="EMBL" id="JALJOS010000004">
    <property type="protein sequence ID" value="KAK9840332.1"/>
    <property type="molecule type" value="Genomic_DNA"/>
</dbReference>
<gene>
    <name evidence="2" type="ORF">WJX74_007801</name>
</gene>
<feature type="compositionally biased region" description="Low complexity" evidence="1">
    <location>
        <begin position="527"/>
        <end position="538"/>
    </location>
</feature>
<dbReference type="Proteomes" id="UP001438707">
    <property type="component" value="Unassembled WGS sequence"/>
</dbReference>
<feature type="compositionally biased region" description="Polar residues" evidence="1">
    <location>
        <begin position="541"/>
        <end position="566"/>
    </location>
</feature>
<evidence type="ECO:0000313" key="3">
    <source>
        <dbReference type="Proteomes" id="UP001438707"/>
    </source>
</evidence>
<protein>
    <submittedName>
        <fullName evidence="2">Uncharacterized protein</fullName>
    </submittedName>
</protein>
<accession>A0AAW1S3Z9</accession>
<feature type="region of interest" description="Disordered" evidence="1">
    <location>
        <begin position="187"/>
        <end position="225"/>
    </location>
</feature>
<organism evidence="2 3">
    <name type="scientific">Apatococcus lobatus</name>
    <dbReference type="NCBI Taxonomy" id="904363"/>
    <lineage>
        <taxon>Eukaryota</taxon>
        <taxon>Viridiplantae</taxon>
        <taxon>Chlorophyta</taxon>
        <taxon>core chlorophytes</taxon>
        <taxon>Trebouxiophyceae</taxon>
        <taxon>Chlorellales</taxon>
        <taxon>Chlorellaceae</taxon>
        <taxon>Apatococcus</taxon>
    </lineage>
</organism>
<feature type="region of interest" description="Disordered" evidence="1">
    <location>
        <begin position="53"/>
        <end position="90"/>
    </location>
</feature>
<feature type="compositionally biased region" description="Basic and acidic residues" evidence="1">
    <location>
        <begin position="203"/>
        <end position="225"/>
    </location>
</feature>
<comment type="caution">
    <text evidence="2">The sequence shown here is derived from an EMBL/GenBank/DDBJ whole genome shotgun (WGS) entry which is preliminary data.</text>
</comment>
<sequence>MSPSRALSVRGPWVGAEGRFRLAQVVETGALMAQEGDLQGLQPGQAAALASGLVPQNPHVGPDAQLQHSPSTPGLAVGQAHSAGGDKAGQETMQEALTGALQGPDGGTNPYVNLITGFYLENHRKNASEVTRIFVEAVTQKSRGGPKEAGFLPSHKSCPFHIHSLAERIFPIDVLQGPKSFNDAMSKRFGRKKGDMGSSSSGVKDRGIFPGAEYRDPENPVDKQEMSRCLTPLLNILAATGRNADTVMQEVGQMRAGWLTCDYRAWLKAYNPDFKRPKLSSAPSNGVMMDGSQSLGALPADFSGAGPSGHPSVPQHPAPVPFPGLHELLMPPPHIERRNDGMDAGMPQQAGVQQLYQNAFPSTLPMAMEAGSLSASAAEPSRAQAMDALEAAERRGNLAQPHLLEQMIQPDSITRLTRPQEPMRPPTVGELPAFGGQVSSIGTLRLFLDSAFQQGLVTRTQLRELQAYVDECHTRRPPVGGSQAVHLNPLMNASFSAVRSSPGGLQHQASTHAAPGTVHGSLGMLGGSSASRSSTLDGTAMQAQRNIGSEPQDTSAISQPIQNGNG</sequence>
<name>A0AAW1S3Z9_9CHLO</name>
<evidence type="ECO:0000313" key="2">
    <source>
        <dbReference type="EMBL" id="KAK9840332.1"/>
    </source>
</evidence>
<keyword evidence="3" id="KW-1185">Reference proteome</keyword>
<reference evidence="2 3" key="1">
    <citation type="journal article" date="2024" name="Nat. Commun.">
        <title>Phylogenomics reveals the evolutionary origins of lichenization in chlorophyte algae.</title>
        <authorList>
            <person name="Puginier C."/>
            <person name="Libourel C."/>
            <person name="Otte J."/>
            <person name="Skaloud P."/>
            <person name="Haon M."/>
            <person name="Grisel S."/>
            <person name="Petersen M."/>
            <person name="Berrin J.G."/>
            <person name="Delaux P.M."/>
            <person name="Dal Grande F."/>
            <person name="Keller J."/>
        </authorList>
    </citation>
    <scope>NUCLEOTIDE SEQUENCE [LARGE SCALE GENOMIC DNA]</scope>
    <source>
        <strain evidence="2 3">SAG 2145</strain>
    </source>
</reference>
<proteinExistence type="predicted"/>